<evidence type="ECO:0000256" key="6">
    <source>
        <dbReference type="ARBA" id="ARBA00023277"/>
    </source>
</evidence>
<dbReference type="InterPro" id="IPR037051">
    <property type="entry name" value="4-carb_acid_sugar_kinase_N_sf"/>
</dbReference>
<evidence type="ECO:0000256" key="5">
    <source>
        <dbReference type="ARBA" id="ARBA00022840"/>
    </source>
</evidence>
<reference evidence="9" key="1">
    <citation type="journal article" date="2014" name="Int. J. Syst. Evol. Microbiol.">
        <title>Complete genome sequence of Corynebacterium casei LMG S-19264T (=DSM 44701T), isolated from a smear-ripened cheese.</title>
        <authorList>
            <consortium name="US DOE Joint Genome Institute (JGI-PGF)"/>
            <person name="Walter F."/>
            <person name="Albersmeier A."/>
            <person name="Kalinowski J."/>
            <person name="Ruckert C."/>
        </authorList>
    </citation>
    <scope>NUCLEOTIDE SEQUENCE</scope>
    <source>
        <strain evidence="9">KCTC 12710</strain>
    </source>
</reference>
<name>A0A918QX01_9FLAO</name>
<evidence type="ECO:0000313" key="9">
    <source>
        <dbReference type="EMBL" id="GGZ73638.1"/>
    </source>
</evidence>
<comment type="similarity">
    <text evidence="1">Belongs to the four-carbon acid sugar kinase family.</text>
</comment>
<dbReference type="RefSeq" id="WP_189359548.1">
    <property type="nucleotide sequence ID" value="NZ_BMWZ01000002.1"/>
</dbReference>
<accession>A0A918QX01</accession>
<dbReference type="Gene3D" id="3.40.980.20">
    <property type="entry name" value="Four-carbon acid sugar kinase, nucleotide binding domain"/>
    <property type="match status" value="1"/>
</dbReference>
<dbReference type="Gene3D" id="3.40.50.10840">
    <property type="entry name" value="Putative sugar-binding, N-terminal domain"/>
    <property type="match status" value="1"/>
</dbReference>
<keyword evidence="10" id="KW-1185">Reference proteome</keyword>
<comment type="caution">
    <text evidence="9">The sequence shown here is derived from an EMBL/GenBank/DDBJ whole genome shotgun (WGS) entry which is preliminary data.</text>
</comment>
<evidence type="ECO:0000256" key="2">
    <source>
        <dbReference type="ARBA" id="ARBA00022679"/>
    </source>
</evidence>
<proteinExistence type="inferred from homology"/>
<keyword evidence="4" id="KW-0418">Kinase</keyword>
<dbReference type="InterPro" id="IPR042213">
    <property type="entry name" value="NBD_C_sf"/>
</dbReference>
<dbReference type="AlphaFoldDB" id="A0A918QX01"/>
<evidence type="ECO:0000256" key="1">
    <source>
        <dbReference type="ARBA" id="ARBA00005715"/>
    </source>
</evidence>
<feature type="domain" description="Four-carbon acid sugar kinase N-terminal" evidence="7">
    <location>
        <begin position="37"/>
        <end position="270"/>
    </location>
</feature>
<dbReference type="InterPro" id="IPR010737">
    <property type="entry name" value="4-carb_acid_sugar_kinase_N"/>
</dbReference>
<dbReference type="SUPFAM" id="SSF142764">
    <property type="entry name" value="YgbK-like"/>
    <property type="match status" value="1"/>
</dbReference>
<reference evidence="9" key="2">
    <citation type="submission" date="2020-09" db="EMBL/GenBank/DDBJ databases">
        <authorList>
            <person name="Sun Q."/>
            <person name="Kim S."/>
        </authorList>
    </citation>
    <scope>NUCLEOTIDE SEQUENCE</scope>
    <source>
        <strain evidence="9">KCTC 12710</strain>
    </source>
</reference>
<evidence type="ECO:0000256" key="4">
    <source>
        <dbReference type="ARBA" id="ARBA00022777"/>
    </source>
</evidence>
<dbReference type="Proteomes" id="UP000636004">
    <property type="component" value="Unassembled WGS sequence"/>
</dbReference>
<evidence type="ECO:0000259" key="8">
    <source>
        <dbReference type="Pfam" id="PF17042"/>
    </source>
</evidence>
<evidence type="ECO:0000256" key="3">
    <source>
        <dbReference type="ARBA" id="ARBA00022741"/>
    </source>
</evidence>
<sequence length="467" mass="51830">MSILEENIIRLLPTEDKSLDYRATNNSLFTSLDKTCIVIDDDPTGNQTVYDIPLLTNWEIQTLVDEFKKRTPTFFLLTNSRSLSASQSKAIYAQIAQNILAASKLVDRDFTLISRSDSTLRGHFFEIETLQLEVGENDAVTMVIPVMFEGGRVTVNDNHYIQREGGLTPVNETPFSQDHTFGYKHANLKKWIEEKTHGKIKANSIYAISIHDIRTKNLNDLVEDIITIPSGAHCIINALNYYDLDKATCALLQAQSQGKSLIYRTSSSFVPSYIGLKPKGLLKVDDIVDTNNKRGGLTIVGSYVPKSSSQLHKALTHYATDTIVEVDVSKVIGNESRAYLIALLKVIDNKLENGQDVIVFTSRKLVTGKDTGSNINIAKQVSNALVYLVQNLKEKPKYLLAKGGITSNDLALHGLGMKQSKVLGQIEAGIPVWEMGSETKFPKLLYIVFPGNVGDEHTLLKIITKLN</sequence>
<feature type="domain" description="Four-carbon acid sugar kinase nucleotide binding" evidence="8">
    <location>
        <begin position="297"/>
        <end position="459"/>
    </location>
</feature>
<organism evidence="9 10">
    <name type="scientific">Algibacter mikhailovii</name>
    <dbReference type="NCBI Taxonomy" id="425498"/>
    <lineage>
        <taxon>Bacteria</taxon>
        <taxon>Pseudomonadati</taxon>
        <taxon>Bacteroidota</taxon>
        <taxon>Flavobacteriia</taxon>
        <taxon>Flavobacteriales</taxon>
        <taxon>Flavobacteriaceae</taxon>
        <taxon>Algibacter</taxon>
    </lineage>
</organism>
<dbReference type="EMBL" id="BMWZ01000002">
    <property type="protein sequence ID" value="GGZ73638.1"/>
    <property type="molecule type" value="Genomic_DNA"/>
</dbReference>
<keyword evidence="5" id="KW-0067">ATP-binding</keyword>
<evidence type="ECO:0000259" key="7">
    <source>
        <dbReference type="Pfam" id="PF07005"/>
    </source>
</evidence>
<keyword evidence="3" id="KW-0547">Nucleotide-binding</keyword>
<dbReference type="Pfam" id="PF07005">
    <property type="entry name" value="SBD_N"/>
    <property type="match status" value="1"/>
</dbReference>
<evidence type="ECO:0008006" key="11">
    <source>
        <dbReference type="Google" id="ProtNLM"/>
    </source>
</evidence>
<dbReference type="GO" id="GO:0016301">
    <property type="term" value="F:kinase activity"/>
    <property type="evidence" value="ECO:0007669"/>
    <property type="project" value="UniProtKB-KW"/>
</dbReference>
<keyword evidence="2" id="KW-0808">Transferase</keyword>
<evidence type="ECO:0000313" key="10">
    <source>
        <dbReference type="Proteomes" id="UP000636004"/>
    </source>
</evidence>
<gene>
    <name evidence="9" type="ORF">GCM10007028_08630</name>
</gene>
<keyword evidence="6" id="KW-0119">Carbohydrate metabolism</keyword>
<dbReference type="Pfam" id="PF17042">
    <property type="entry name" value="NBD_C"/>
    <property type="match status" value="1"/>
</dbReference>
<dbReference type="InterPro" id="IPR031475">
    <property type="entry name" value="NBD_C"/>
</dbReference>
<protein>
    <recommendedName>
        <fullName evidence="11">Hydroxyacid dehydrogenase</fullName>
    </recommendedName>
</protein>
<dbReference type="GO" id="GO:0005524">
    <property type="term" value="F:ATP binding"/>
    <property type="evidence" value="ECO:0007669"/>
    <property type="project" value="UniProtKB-KW"/>
</dbReference>